<feature type="compositionally biased region" description="Basic and acidic residues" evidence="1">
    <location>
        <begin position="383"/>
        <end position="393"/>
    </location>
</feature>
<sequence length="393" mass="42932">MVMENNVERTETAPSSPTWDSQLTEGLAWLNDRAWPLAAGTLFTSALYLHNYIIEEKVPLSLTSPTIITALPILFAVQVFIIALLVALLLLPTAILFTPTHLDGPKLIEELGLENLKDKNRQPARRRLLGRWLLALSLMAVTWLTLAELFKDSDSTIAALFTLLLPITLFAVVAIKGLWRFWRFSPDFILMALGAGLAQILLLMILGTAVMSFLASTEQQDTWGYPLGLLVILVFGLLQFISLVLIATIQNQRNPIAWITLRGFALVVLIGLFPPASAKLAGYTLQTSASGARHCAVLLWQAPPPGLKAITLDDRRSRDVKILLETEGRYVVRQHTGDPGTNYFVPSDLVNGIAACVPEPESPAQLSPSHPPETKSPAPNGAGDHERTGSVRG</sequence>
<feature type="region of interest" description="Disordered" evidence="1">
    <location>
        <begin position="357"/>
        <end position="393"/>
    </location>
</feature>
<keyword evidence="2" id="KW-0472">Membrane</keyword>
<dbReference type="EMBL" id="AQPF01000008">
    <property type="protein sequence ID" value="KAF0806562.1"/>
    <property type="molecule type" value="Genomic_DNA"/>
</dbReference>
<evidence type="ECO:0000256" key="2">
    <source>
        <dbReference type="SAM" id="Phobius"/>
    </source>
</evidence>
<name>A0ABQ6Y9V2_9GAMM</name>
<keyword evidence="4" id="KW-1185">Reference proteome</keyword>
<accession>A0ABQ6Y9V2</accession>
<evidence type="ECO:0000256" key="1">
    <source>
        <dbReference type="SAM" id="MobiDB-lite"/>
    </source>
</evidence>
<feature type="transmembrane region" description="Helical" evidence="2">
    <location>
        <begin position="73"/>
        <end position="97"/>
    </location>
</feature>
<keyword evidence="2" id="KW-0812">Transmembrane</keyword>
<evidence type="ECO:0000313" key="3">
    <source>
        <dbReference type="EMBL" id="KAF0806562.1"/>
    </source>
</evidence>
<protein>
    <submittedName>
        <fullName evidence="3">Uncharacterized protein</fullName>
    </submittedName>
</protein>
<feature type="transmembrane region" description="Helical" evidence="2">
    <location>
        <begin position="128"/>
        <end position="146"/>
    </location>
</feature>
<reference evidence="3 4" key="1">
    <citation type="submission" date="2012-09" db="EMBL/GenBank/DDBJ databases">
        <title>Genome Sequence of alkane-degrading Bacterium Alcanivorax sp. 6-D-6.</title>
        <authorList>
            <person name="Lai Q."/>
            <person name="Shao Z."/>
        </authorList>
    </citation>
    <scope>NUCLEOTIDE SEQUENCE [LARGE SCALE GENOMIC DNA]</scope>
    <source>
        <strain evidence="3 4">6-D-6</strain>
    </source>
</reference>
<keyword evidence="2" id="KW-1133">Transmembrane helix</keyword>
<feature type="transmembrane region" description="Helical" evidence="2">
    <location>
        <begin position="34"/>
        <end position="53"/>
    </location>
</feature>
<comment type="caution">
    <text evidence="3">The sequence shown here is derived from an EMBL/GenBank/DDBJ whole genome shotgun (WGS) entry which is preliminary data.</text>
</comment>
<gene>
    <name evidence="3" type="ORF">A6D6_01560</name>
</gene>
<evidence type="ECO:0000313" key="4">
    <source>
        <dbReference type="Proteomes" id="UP000771797"/>
    </source>
</evidence>
<organism evidence="3 4">
    <name type="scientific">Alcanivorax xiamenensis</name>
    <dbReference type="NCBI Taxonomy" id="1177156"/>
    <lineage>
        <taxon>Bacteria</taxon>
        <taxon>Pseudomonadati</taxon>
        <taxon>Pseudomonadota</taxon>
        <taxon>Gammaproteobacteria</taxon>
        <taxon>Oceanospirillales</taxon>
        <taxon>Alcanivoracaceae</taxon>
        <taxon>Alcanivorax</taxon>
    </lineage>
</organism>
<feature type="transmembrane region" description="Helical" evidence="2">
    <location>
        <begin position="227"/>
        <end position="249"/>
    </location>
</feature>
<feature type="transmembrane region" description="Helical" evidence="2">
    <location>
        <begin position="188"/>
        <end position="215"/>
    </location>
</feature>
<dbReference type="Proteomes" id="UP000771797">
    <property type="component" value="Unassembled WGS sequence"/>
</dbReference>
<feature type="transmembrane region" description="Helical" evidence="2">
    <location>
        <begin position="158"/>
        <end position="179"/>
    </location>
</feature>
<feature type="transmembrane region" description="Helical" evidence="2">
    <location>
        <begin position="256"/>
        <end position="276"/>
    </location>
</feature>
<proteinExistence type="predicted"/>